<feature type="transmembrane region" description="Helical" evidence="1">
    <location>
        <begin position="433"/>
        <end position="457"/>
    </location>
</feature>
<keyword evidence="1" id="KW-0472">Membrane</keyword>
<reference evidence="2" key="2">
    <citation type="submission" date="2018-05" db="EMBL/GenBank/DDBJ databases">
        <title>OmerRS3 (Oryza meridionalis Reference Sequence Version 3).</title>
        <authorList>
            <person name="Zhang J."/>
            <person name="Kudrna D."/>
            <person name="Lee S."/>
            <person name="Talag J."/>
            <person name="Welchert J."/>
            <person name="Wing R.A."/>
        </authorList>
    </citation>
    <scope>NUCLEOTIDE SEQUENCE [LARGE SCALE GENOMIC DNA]</scope>
    <source>
        <strain evidence="2">cv. OR44</strain>
    </source>
</reference>
<evidence type="ECO:0000256" key="1">
    <source>
        <dbReference type="SAM" id="Phobius"/>
    </source>
</evidence>
<organism evidence="2">
    <name type="scientific">Oryza meridionalis</name>
    <dbReference type="NCBI Taxonomy" id="40149"/>
    <lineage>
        <taxon>Eukaryota</taxon>
        <taxon>Viridiplantae</taxon>
        <taxon>Streptophyta</taxon>
        <taxon>Embryophyta</taxon>
        <taxon>Tracheophyta</taxon>
        <taxon>Spermatophyta</taxon>
        <taxon>Magnoliopsida</taxon>
        <taxon>Liliopsida</taxon>
        <taxon>Poales</taxon>
        <taxon>Poaceae</taxon>
        <taxon>BOP clade</taxon>
        <taxon>Oryzoideae</taxon>
        <taxon>Oryzeae</taxon>
        <taxon>Oryzinae</taxon>
        <taxon>Oryza</taxon>
    </lineage>
</organism>
<reference evidence="2" key="1">
    <citation type="submission" date="2015-04" db="UniProtKB">
        <authorList>
            <consortium name="EnsemblPlants"/>
        </authorList>
    </citation>
    <scope>IDENTIFICATION</scope>
</reference>
<dbReference type="Gramene" id="OMERI11G12740.1">
    <property type="protein sequence ID" value="OMERI11G12740.1"/>
    <property type="gene ID" value="OMERI11G12740"/>
</dbReference>
<dbReference type="PANTHER" id="PTHR31170:SF18">
    <property type="entry name" value="(WILD MALAYSIAN BANANA) HYPOTHETICAL PROTEIN"/>
    <property type="match status" value="1"/>
</dbReference>
<keyword evidence="3" id="KW-1185">Reference proteome</keyword>
<accession>A0A0E0F6A7</accession>
<dbReference type="Pfam" id="PF03140">
    <property type="entry name" value="DUF247"/>
    <property type="match status" value="1"/>
</dbReference>
<dbReference type="AlphaFoldDB" id="A0A0E0F6A7"/>
<dbReference type="InterPro" id="IPR004158">
    <property type="entry name" value="DUF247_pln"/>
</dbReference>
<dbReference type="HOGENOM" id="CLU_020188_0_2_1"/>
<keyword evidence="1" id="KW-0812">Transmembrane</keyword>
<keyword evidence="1" id="KW-1133">Transmembrane helix</keyword>
<dbReference type="PANTHER" id="PTHR31170">
    <property type="entry name" value="BNAC04G53230D PROTEIN"/>
    <property type="match status" value="1"/>
</dbReference>
<dbReference type="STRING" id="40149.A0A0E0F6A7"/>
<sequence length="463" mass="51882">MAYEKLKKPTTTTNESLVLDMDQMVMSETLSLSEDTAQWRQSIYRVPKWVKELSSNRSRAYQPQVVSLGPLHHGEAELQPMEAHKLRAAQNLAARSSKTKEQFAAAVSRVAPFLESAYGPDLDEKWRGGRNRGKFVEMMVRDGCFFLEVMRLNEAMDGDRKSVGTDFDPNDPVFSKHGFIYLFRPIQTDMLLMENQLPLLLLKTLASVANQLGDGCHATEMNKKVLHCLWRPTPPTSTNTPDGINSCLGLHPLDLYHKSYCGVSQKQILGPTQMRKPVMPSAMEMYEAGIQFKATDLNAPCHPERGIRFHGGVLSIPAYTMDSFSEKLLLNLMAFERLHAGAGESVTAYVVFMDNIIDTAQDVALLRAKGVLASELGSDEETADLINNRLSKGAAMSLSGMLTQVHEDVGAHCRKRRNIWRASLIHTYFRNPWVFTSLVAAFILLVATLLQTIYTIVSFHRQD</sequence>
<dbReference type="Proteomes" id="UP000008021">
    <property type="component" value="Chromosome 11"/>
</dbReference>
<evidence type="ECO:0000313" key="2">
    <source>
        <dbReference type="EnsemblPlants" id="OMERI11G12740.1"/>
    </source>
</evidence>
<name>A0A0E0F6A7_9ORYZ</name>
<protein>
    <submittedName>
        <fullName evidence="2">Uncharacterized protein</fullName>
    </submittedName>
</protein>
<dbReference type="EnsemblPlants" id="OMERI11G12740.1">
    <property type="protein sequence ID" value="OMERI11G12740.1"/>
    <property type="gene ID" value="OMERI11G12740"/>
</dbReference>
<dbReference type="eggNOG" id="ENOG502QR4P">
    <property type="taxonomic scope" value="Eukaryota"/>
</dbReference>
<evidence type="ECO:0000313" key="3">
    <source>
        <dbReference type="Proteomes" id="UP000008021"/>
    </source>
</evidence>
<proteinExistence type="predicted"/>